<accession>B2TM31</accession>
<sequence>MAIKNKLLEIRLNNGYKYAKKFSDYLEINNQQYSRYESNKKQPNLEILYKISKKLGIKIEDIIYFEEDQLKN</sequence>
<dbReference type="Pfam" id="PF01381">
    <property type="entry name" value="HTH_3"/>
    <property type="match status" value="1"/>
</dbReference>
<protein>
    <submittedName>
        <fullName evidence="2">Transcriptional regulator</fullName>
    </submittedName>
</protein>
<dbReference type="PATRIC" id="fig|935198.13.peg.1906"/>
<name>B2TM31_CLOBB</name>
<dbReference type="Gene3D" id="1.10.260.40">
    <property type="entry name" value="lambda repressor-like DNA-binding domains"/>
    <property type="match status" value="1"/>
</dbReference>
<dbReference type="AlphaFoldDB" id="B2TM31"/>
<dbReference type="InterPro" id="IPR001387">
    <property type="entry name" value="Cro/C1-type_HTH"/>
</dbReference>
<evidence type="ECO:0000313" key="2">
    <source>
        <dbReference type="EMBL" id="ACD22325.1"/>
    </source>
</evidence>
<dbReference type="GO" id="GO:0003677">
    <property type="term" value="F:DNA binding"/>
    <property type="evidence" value="ECO:0007669"/>
    <property type="project" value="InterPro"/>
</dbReference>
<dbReference type="HOGENOM" id="CLU_066192_44_6_9"/>
<gene>
    <name evidence="2" type="ordered locus">CLL_A1955</name>
</gene>
<organism evidence="2">
    <name type="scientific">Clostridium botulinum (strain Eklund 17B / Type B)</name>
    <dbReference type="NCBI Taxonomy" id="935198"/>
    <lineage>
        <taxon>Bacteria</taxon>
        <taxon>Bacillati</taxon>
        <taxon>Bacillota</taxon>
        <taxon>Clostridia</taxon>
        <taxon>Eubacteriales</taxon>
        <taxon>Clostridiaceae</taxon>
        <taxon>Clostridium</taxon>
    </lineage>
</organism>
<reference evidence="2" key="1">
    <citation type="submission" date="2009-06" db="EMBL/GenBank/DDBJ databases">
        <authorList>
            <consortium name="US DOE Joint Genome Institute (JGI-PGF)"/>
            <person name="Lucas S."/>
            <person name="Copeland A."/>
            <person name="Lapidus A."/>
            <person name="Glavina del Rio T."/>
            <person name="Dalin E."/>
            <person name="Tice H."/>
            <person name="Bruce D."/>
            <person name="Goodwin L."/>
            <person name="Pitluck S."/>
            <person name="Kyrpides N."/>
            <person name="Mavromatis K."/>
            <person name="Ivanova N."/>
            <person name="Saunders E."/>
            <person name="Brettin T."/>
            <person name="Detter J.C."/>
            <person name="Han C."/>
            <person name="Larimer F."/>
            <person name="Land M."/>
            <person name="Hauser L."/>
            <person name="Markowitz V."/>
            <person name="Cheng J.-F."/>
            <person name="Hugenholtz P."/>
            <person name="Woyke T."/>
            <person name="Wu D."/>
            <person name="Gronow S."/>
            <person name="Klenk H.-P."/>
            <person name="Eisen J.A."/>
        </authorList>
    </citation>
    <scope>NUCLEOTIDE SEQUENCE</scope>
    <source>
        <strain evidence="2">Eklund 17B</strain>
    </source>
</reference>
<proteinExistence type="predicted"/>
<dbReference type="CDD" id="cd00093">
    <property type="entry name" value="HTH_XRE"/>
    <property type="match status" value="1"/>
</dbReference>
<evidence type="ECO:0000259" key="1">
    <source>
        <dbReference type="PROSITE" id="PS50943"/>
    </source>
</evidence>
<dbReference type="InterPro" id="IPR010982">
    <property type="entry name" value="Lambda_DNA-bd_dom_sf"/>
</dbReference>
<dbReference type="SMART" id="SM00530">
    <property type="entry name" value="HTH_XRE"/>
    <property type="match status" value="1"/>
</dbReference>
<dbReference type="SUPFAM" id="SSF47413">
    <property type="entry name" value="lambda repressor-like DNA-binding domains"/>
    <property type="match status" value="1"/>
</dbReference>
<feature type="domain" description="HTH cro/C1-type" evidence="1">
    <location>
        <begin position="20"/>
        <end position="62"/>
    </location>
</feature>
<dbReference type="EMBL" id="CP001056">
    <property type="protein sequence ID" value="ACD22325.1"/>
    <property type="molecule type" value="Genomic_DNA"/>
</dbReference>
<dbReference type="KEGG" id="cbk:CLL_A1955"/>
<dbReference type="PROSITE" id="PS50943">
    <property type="entry name" value="HTH_CROC1"/>
    <property type="match status" value="1"/>
</dbReference>
<reference evidence="2" key="2">
    <citation type="submission" date="2009-08" db="EMBL/GenBank/DDBJ databases">
        <authorList>
            <person name="Shrivastava S."/>
            <person name="Brinkac L.M."/>
            <person name="Dodson R.J."/>
            <person name="Harkins D.M."/>
            <person name="Durkin A.S."/>
            <person name="Sutton G."/>
        </authorList>
    </citation>
    <scope>NUCLEOTIDE SEQUENCE</scope>
    <source>
        <strain evidence="2">Eklund 17B</strain>
    </source>
</reference>
<accession>U4PKZ1</accession>